<dbReference type="EMBL" id="MGIS01000008">
    <property type="protein sequence ID" value="OGM93702.1"/>
    <property type="molecule type" value="Genomic_DNA"/>
</dbReference>
<evidence type="ECO:0000313" key="1">
    <source>
        <dbReference type="EMBL" id="OGM93702.1"/>
    </source>
</evidence>
<reference evidence="1 2" key="1">
    <citation type="journal article" date="2016" name="Nat. Commun.">
        <title>Thousands of microbial genomes shed light on interconnected biogeochemical processes in an aquifer system.</title>
        <authorList>
            <person name="Anantharaman K."/>
            <person name="Brown C.T."/>
            <person name="Hug L.A."/>
            <person name="Sharon I."/>
            <person name="Castelle C.J."/>
            <person name="Probst A.J."/>
            <person name="Thomas B.C."/>
            <person name="Singh A."/>
            <person name="Wilkins M.J."/>
            <person name="Karaoz U."/>
            <person name="Brodie E.L."/>
            <person name="Williams K.H."/>
            <person name="Hubbard S.S."/>
            <person name="Banfield J.F."/>
        </authorList>
    </citation>
    <scope>NUCLEOTIDE SEQUENCE [LARGE SCALE GENOMIC DNA]</scope>
</reference>
<dbReference type="Gene3D" id="3.40.50.1000">
    <property type="entry name" value="HAD superfamily/HAD-like"/>
    <property type="match status" value="1"/>
</dbReference>
<dbReference type="InterPro" id="IPR041492">
    <property type="entry name" value="HAD_2"/>
</dbReference>
<dbReference type="Gene3D" id="1.10.150.240">
    <property type="entry name" value="Putative phosphatase, domain 2"/>
    <property type="match status" value="1"/>
</dbReference>
<dbReference type="Proteomes" id="UP000177011">
    <property type="component" value="Unassembled WGS sequence"/>
</dbReference>
<dbReference type="PANTHER" id="PTHR43434:SF1">
    <property type="entry name" value="PHOSPHOGLYCOLATE PHOSPHATASE"/>
    <property type="match status" value="1"/>
</dbReference>
<accession>A0A1F8DYU9</accession>
<sequence length="223" mass="25621">MDLEIVKKIKVVAFDFDGVIADSNRLKRNAWFQIFPESLNIKHEEIQEILDFKGGETRFVILREIFTKKGITNEKEIESFVNEYAQKFDERVQGGAIFMPEVEEILPRLASQVILYINSATPTESLCAIVKKMGIIHYFKDVLGNPGTKNTESKKDNLRLILELEKVTPEELLFIGDHQIDRAAAEAIGCQFLGVPNEFNKWSEEMGFFLLPHFSMIESYLKN</sequence>
<name>A0A1F8DYU9_9BACT</name>
<proteinExistence type="predicted"/>
<comment type="caution">
    <text evidence="1">The sequence shown here is derived from an EMBL/GenBank/DDBJ whole genome shotgun (WGS) entry which is preliminary data.</text>
</comment>
<dbReference type="SUPFAM" id="SSF56784">
    <property type="entry name" value="HAD-like"/>
    <property type="match status" value="1"/>
</dbReference>
<dbReference type="PANTHER" id="PTHR43434">
    <property type="entry name" value="PHOSPHOGLYCOLATE PHOSPHATASE"/>
    <property type="match status" value="1"/>
</dbReference>
<dbReference type="InterPro" id="IPR023198">
    <property type="entry name" value="PGP-like_dom2"/>
</dbReference>
<dbReference type="GO" id="GO:0008967">
    <property type="term" value="F:phosphoglycolate phosphatase activity"/>
    <property type="evidence" value="ECO:0007669"/>
    <property type="project" value="TreeGrafter"/>
</dbReference>
<evidence type="ECO:0008006" key="3">
    <source>
        <dbReference type="Google" id="ProtNLM"/>
    </source>
</evidence>
<dbReference type="InterPro" id="IPR023214">
    <property type="entry name" value="HAD_sf"/>
</dbReference>
<dbReference type="Pfam" id="PF13419">
    <property type="entry name" value="HAD_2"/>
    <property type="match status" value="1"/>
</dbReference>
<dbReference type="InterPro" id="IPR036412">
    <property type="entry name" value="HAD-like_sf"/>
</dbReference>
<dbReference type="AlphaFoldDB" id="A0A1F8DYU9"/>
<dbReference type="InterPro" id="IPR050155">
    <property type="entry name" value="HAD-like_hydrolase_sf"/>
</dbReference>
<gene>
    <name evidence="1" type="ORF">A2935_01620</name>
</gene>
<dbReference type="SFLD" id="SFLDG01129">
    <property type="entry name" value="C1.5:_HAD__Beta-PGM__Phosphata"/>
    <property type="match status" value="1"/>
</dbReference>
<dbReference type="GO" id="GO:0006281">
    <property type="term" value="P:DNA repair"/>
    <property type="evidence" value="ECO:0007669"/>
    <property type="project" value="TreeGrafter"/>
</dbReference>
<dbReference type="SFLD" id="SFLDS00003">
    <property type="entry name" value="Haloacid_Dehalogenase"/>
    <property type="match status" value="1"/>
</dbReference>
<protein>
    <recommendedName>
        <fullName evidence="3">HAD family hydrolase</fullName>
    </recommendedName>
</protein>
<organism evidence="1 2">
    <name type="scientific">Candidatus Wolfebacteria bacterium RIFCSPLOWO2_01_FULL_47_17b</name>
    <dbReference type="NCBI Taxonomy" id="1802558"/>
    <lineage>
        <taxon>Bacteria</taxon>
        <taxon>Candidatus Wolfeibacteriota</taxon>
    </lineage>
</organism>
<dbReference type="GO" id="GO:0005829">
    <property type="term" value="C:cytosol"/>
    <property type="evidence" value="ECO:0007669"/>
    <property type="project" value="TreeGrafter"/>
</dbReference>
<evidence type="ECO:0000313" key="2">
    <source>
        <dbReference type="Proteomes" id="UP000177011"/>
    </source>
</evidence>